<reference evidence="1 2" key="1">
    <citation type="submission" date="2020-03" db="EMBL/GenBank/DDBJ databases">
        <title>Genomic Encyclopedia of Type Strains, Phase IV (KMG-IV): sequencing the most valuable type-strain genomes for metagenomic binning, comparative biology and taxonomic classification.</title>
        <authorList>
            <person name="Goeker M."/>
        </authorList>
    </citation>
    <scope>NUCLEOTIDE SEQUENCE [LARGE SCALE GENOMIC DNA]</scope>
    <source>
        <strain evidence="1 2">DSM 24233</strain>
    </source>
</reference>
<evidence type="ECO:0000313" key="2">
    <source>
        <dbReference type="Proteomes" id="UP000580856"/>
    </source>
</evidence>
<dbReference type="EMBL" id="JAATJA010000001">
    <property type="protein sequence ID" value="NJB66444.1"/>
    <property type="molecule type" value="Genomic_DNA"/>
</dbReference>
<sequence length="76" mass="8633">MLLTPLELFFGSTLVSVFTAFGVRACMARQFVTREEFRRLEKTMGVFTPMVRALIVYSDKIPDETKAELLNGNGRD</sequence>
<evidence type="ECO:0000313" key="1">
    <source>
        <dbReference type="EMBL" id="NJB66444.1"/>
    </source>
</evidence>
<protein>
    <submittedName>
        <fullName evidence="1">Uncharacterized protein</fullName>
    </submittedName>
</protein>
<name>A0A846QMG4_9BACT</name>
<accession>A0A846QMG4</accession>
<dbReference type="RefSeq" id="WP_167939581.1">
    <property type="nucleotide sequence ID" value="NZ_JAATJA010000001.1"/>
</dbReference>
<dbReference type="AlphaFoldDB" id="A0A846QMG4"/>
<proteinExistence type="predicted"/>
<comment type="caution">
    <text evidence="1">The sequence shown here is derived from an EMBL/GenBank/DDBJ whole genome shotgun (WGS) entry which is preliminary data.</text>
</comment>
<dbReference type="Proteomes" id="UP000580856">
    <property type="component" value="Unassembled WGS sequence"/>
</dbReference>
<keyword evidence="2" id="KW-1185">Reference proteome</keyword>
<gene>
    <name evidence="1" type="ORF">GGQ74_000084</name>
</gene>
<organism evidence="1 2">
    <name type="scientific">Desulfobaculum xiamenense</name>
    <dbReference type="NCBI Taxonomy" id="995050"/>
    <lineage>
        <taxon>Bacteria</taxon>
        <taxon>Pseudomonadati</taxon>
        <taxon>Thermodesulfobacteriota</taxon>
        <taxon>Desulfovibrionia</taxon>
        <taxon>Desulfovibrionales</taxon>
        <taxon>Desulfovibrionaceae</taxon>
        <taxon>Desulfobaculum</taxon>
    </lineage>
</organism>